<evidence type="ECO:0000313" key="1">
    <source>
        <dbReference type="EMBL" id="PAA69025.1"/>
    </source>
</evidence>
<dbReference type="AlphaFoldDB" id="A0A267F5H0"/>
<accession>A0A267F5H0</accession>
<reference evidence="1 2" key="1">
    <citation type="submission" date="2017-06" db="EMBL/GenBank/DDBJ databases">
        <title>A platform for efficient transgenesis in Macrostomum lignano, a flatworm model organism for stem cell research.</title>
        <authorList>
            <person name="Berezikov E."/>
        </authorList>
    </citation>
    <scope>NUCLEOTIDE SEQUENCE [LARGE SCALE GENOMIC DNA]</scope>
    <source>
        <strain evidence="1">DV1</strain>
        <tissue evidence="1">Whole organism</tissue>
    </source>
</reference>
<evidence type="ECO:0000313" key="2">
    <source>
        <dbReference type="Proteomes" id="UP000215902"/>
    </source>
</evidence>
<protein>
    <submittedName>
        <fullName evidence="1">Uncharacterized protein</fullName>
    </submittedName>
</protein>
<dbReference type="EMBL" id="NIVC01001356">
    <property type="protein sequence ID" value="PAA69025.1"/>
    <property type="molecule type" value="Genomic_DNA"/>
</dbReference>
<name>A0A267F5H0_9PLAT</name>
<dbReference type="Proteomes" id="UP000215902">
    <property type="component" value="Unassembled WGS sequence"/>
</dbReference>
<feature type="non-terminal residue" evidence="1">
    <location>
        <position position="1"/>
    </location>
</feature>
<dbReference type="InterPro" id="IPR011042">
    <property type="entry name" value="6-blade_b-propeller_TolB-like"/>
</dbReference>
<organism evidence="1 2">
    <name type="scientific">Macrostomum lignano</name>
    <dbReference type="NCBI Taxonomy" id="282301"/>
    <lineage>
        <taxon>Eukaryota</taxon>
        <taxon>Metazoa</taxon>
        <taxon>Spiralia</taxon>
        <taxon>Lophotrochozoa</taxon>
        <taxon>Platyhelminthes</taxon>
        <taxon>Rhabditophora</taxon>
        <taxon>Macrostomorpha</taxon>
        <taxon>Macrostomida</taxon>
        <taxon>Macrostomidae</taxon>
        <taxon>Macrostomum</taxon>
    </lineage>
</organism>
<dbReference type="SUPFAM" id="SSF101898">
    <property type="entry name" value="NHL repeat"/>
    <property type="match status" value="1"/>
</dbReference>
<comment type="caution">
    <text evidence="1">The sequence shown here is derived from an EMBL/GenBank/DDBJ whole genome shotgun (WGS) entry which is preliminary data.</text>
</comment>
<keyword evidence="2" id="KW-1185">Reference proteome</keyword>
<gene>
    <name evidence="1" type="ORF">BOX15_Mlig005855g1</name>
</gene>
<dbReference type="Gene3D" id="2.120.10.30">
    <property type="entry name" value="TolB, C-terminal domain"/>
    <property type="match status" value="1"/>
</dbReference>
<proteinExistence type="predicted"/>
<sequence>RHSSSTMSDSSPSCFIRGCSAVPTGTGVRLPEPLCERHLAQDAAAVRHLAQKALEQLQPLKSLRDGLRVHQRALAAELQSVEQLFESAVESLLTYKESVLNRLTVRHESSLQKLNELSVLQEYEIGLTEAEANADLKTLLSLSAAVSAECGDLDEKRDSFEQVGRDIGDVSGGVRDLQLLIDRQLSDVMQLCESVGPLSEKQSICEFHSEIQGLDGSPDWVSCCSNTKGFSPDASGSKVVKAESAVDGAQMLPEPCLFVAFYPLSKLHYFLACSIDGSVRLKVRVDLDWSKLITGLSCDSKRQALYISQKNVVKVSDLSGQVSLEFNSSSLGVRSVRFMGLTCSSDKIIALDKSGSEMQLLCIDKDSGQLQTCIFVGCVPSINNFYESTSVIDHAVLITDYEAQKLYKVCIASGQLISTYPTKRSRLDELQSPAGVAAHRLGLLFVSEFDRHVVRMMRSDGTVLQTVGVEGEAGSCGDRMHNPCGLAIVEGHSELLAVCQPNRDSISLYRVSTGSAV</sequence>